<dbReference type="Proteomes" id="UP000184406">
    <property type="component" value="Unassembled WGS sequence"/>
</dbReference>
<dbReference type="EMBL" id="FQUX01000001">
    <property type="protein sequence ID" value="SHE64327.1"/>
    <property type="molecule type" value="Genomic_DNA"/>
</dbReference>
<organism evidence="1 2">
    <name type="scientific">Arenibacter palladensis</name>
    <dbReference type="NCBI Taxonomy" id="237373"/>
    <lineage>
        <taxon>Bacteria</taxon>
        <taxon>Pseudomonadati</taxon>
        <taxon>Bacteroidota</taxon>
        <taxon>Flavobacteriia</taxon>
        <taxon>Flavobacteriales</taxon>
        <taxon>Flavobacteriaceae</taxon>
        <taxon>Arenibacter</taxon>
    </lineage>
</organism>
<dbReference type="AlphaFoldDB" id="A0A1M4V5Z1"/>
<name>A0A1M4V5Z1_9FLAO</name>
<proteinExistence type="predicted"/>
<sequence>MLLKQLNYLFFLLLIIFLSGEKATYTKTSQARASLLPAEDRLVPSRERGAGVKMNYNLKKYSS</sequence>
<evidence type="ECO:0000313" key="2">
    <source>
        <dbReference type="Proteomes" id="UP000184406"/>
    </source>
</evidence>
<keyword evidence="2" id="KW-1185">Reference proteome</keyword>
<gene>
    <name evidence="1" type="ORF">SAMN03080594_101852</name>
</gene>
<protein>
    <submittedName>
        <fullName evidence="1">Uncharacterized protein</fullName>
    </submittedName>
</protein>
<evidence type="ECO:0000313" key="1">
    <source>
        <dbReference type="EMBL" id="SHE64327.1"/>
    </source>
</evidence>
<accession>A0A1M4V5Z1</accession>
<reference evidence="2" key="1">
    <citation type="submission" date="2016-11" db="EMBL/GenBank/DDBJ databases">
        <authorList>
            <person name="Varghese N."/>
            <person name="Submissions S."/>
        </authorList>
    </citation>
    <scope>NUCLEOTIDE SEQUENCE [LARGE SCALE GENOMIC DNA]</scope>
    <source>
        <strain evidence="2">DSM 17539</strain>
    </source>
</reference>